<accession>A0A1R1Y4K6</accession>
<gene>
    <name evidence="2" type="ORF">AYI70_g3185</name>
    <name evidence="1" type="ORF">AYI70_g7167</name>
</gene>
<name>A0A1R1Y4K6_9FUNG</name>
<dbReference type="AlphaFoldDB" id="A0A1R1Y4K6"/>
<dbReference type="OrthoDB" id="5539481at2759"/>
<dbReference type="EMBL" id="LSSN01002622">
    <property type="protein sequence ID" value="OMJ15596.1"/>
    <property type="molecule type" value="Genomic_DNA"/>
</dbReference>
<comment type="caution">
    <text evidence="2">The sequence shown here is derived from an EMBL/GenBank/DDBJ whole genome shotgun (WGS) entry which is preliminary data.</text>
</comment>
<dbReference type="Proteomes" id="UP000187283">
    <property type="component" value="Unassembled WGS sequence"/>
</dbReference>
<evidence type="ECO:0000313" key="2">
    <source>
        <dbReference type="EMBL" id="OMJ21911.1"/>
    </source>
</evidence>
<reference evidence="2 3" key="1">
    <citation type="submission" date="2017-01" db="EMBL/GenBank/DDBJ databases">
        <authorList>
            <person name="Mah S.A."/>
            <person name="Swanson W.J."/>
            <person name="Moy G.W."/>
            <person name="Vacquier V.D."/>
        </authorList>
    </citation>
    <scope>NUCLEOTIDE SEQUENCE [LARGE SCALE GENOMIC DNA]</scope>
    <source>
        <strain evidence="2 3">GSMNP</strain>
    </source>
</reference>
<proteinExistence type="predicted"/>
<sequence length="176" mass="19798">MGALCCKPLIQSYNNPESSSLLAQEEAPQSPLLQSPSYDELAAENNQRIIKEASLLNLISSSTANELIDISSQPIYPKDSAPDPISNSDYKQLLQFFDSRVDMSLQLPKLNLFSDFDTKTNLSDQSVFSRLFINPSLEDDKDLELIERVSSNISKTMSEFKLEYTGPIFVPFIYDE</sequence>
<evidence type="ECO:0000313" key="3">
    <source>
        <dbReference type="Proteomes" id="UP000187283"/>
    </source>
</evidence>
<protein>
    <submittedName>
        <fullName evidence="2">Uncharacterized protein</fullName>
    </submittedName>
</protein>
<keyword evidence="3" id="KW-1185">Reference proteome</keyword>
<evidence type="ECO:0000313" key="1">
    <source>
        <dbReference type="EMBL" id="OMJ15596.1"/>
    </source>
</evidence>
<organism evidence="2 3">
    <name type="scientific">Smittium culicis</name>
    <dbReference type="NCBI Taxonomy" id="133412"/>
    <lineage>
        <taxon>Eukaryota</taxon>
        <taxon>Fungi</taxon>
        <taxon>Fungi incertae sedis</taxon>
        <taxon>Zoopagomycota</taxon>
        <taxon>Kickxellomycotina</taxon>
        <taxon>Harpellomycetes</taxon>
        <taxon>Harpellales</taxon>
        <taxon>Legeriomycetaceae</taxon>
        <taxon>Smittium</taxon>
    </lineage>
</organism>
<dbReference type="EMBL" id="LSSN01000892">
    <property type="protein sequence ID" value="OMJ21911.1"/>
    <property type="molecule type" value="Genomic_DNA"/>
</dbReference>